<feature type="non-terminal residue" evidence="1">
    <location>
        <position position="1"/>
    </location>
</feature>
<accession>A0AAN4ZLR9</accession>
<evidence type="ECO:0000313" key="1">
    <source>
        <dbReference type="EMBL" id="GMR41654.1"/>
    </source>
</evidence>
<dbReference type="EMBL" id="BTRK01000003">
    <property type="protein sequence ID" value="GMR41660.1"/>
    <property type="molecule type" value="Genomic_DNA"/>
</dbReference>
<organism evidence="1 3">
    <name type="scientific">Pristionchus mayeri</name>
    <dbReference type="NCBI Taxonomy" id="1317129"/>
    <lineage>
        <taxon>Eukaryota</taxon>
        <taxon>Metazoa</taxon>
        <taxon>Ecdysozoa</taxon>
        <taxon>Nematoda</taxon>
        <taxon>Chromadorea</taxon>
        <taxon>Rhabditida</taxon>
        <taxon>Rhabditina</taxon>
        <taxon>Diplogasteromorpha</taxon>
        <taxon>Diplogasteroidea</taxon>
        <taxon>Neodiplogasteridae</taxon>
        <taxon>Pristionchus</taxon>
    </lineage>
</organism>
<evidence type="ECO:0000313" key="2">
    <source>
        <dbReference type="EMBL" id="GMR41660.1"/>
    </source>
</evidence>
<dbReference type="AlphaFoldDB" id="A0AAN4ZLR9"/>
<gene>
    <name evidence="1" type="ORF">PMAYCL1PPCAC_11849</name>
    <name evidence="2" type="ORF">PMAYCL1PPCAC_11856</name>
</gene>
<comment type="caution">
    <text evidence="1">The sequence shown here is derived from an EMBL/GenBank/DDBJ whole genome shotgun (WGS) entry which is preliminary data.</text>
</comment>
<evidence type="ECO:0000313" key="3">
    <source>
        <dbReference type="Proteomes" id="UP001328107"/>
    </source>
</evidence>
<dbReference type="EMBL" id="BTRK01000003">
    <property type="protein sequence ID" value="GMR41654.1"/>
    <property type="molecule type" value="Genomic_DNA"/>
</dbReference>
<protein>
    <recommendedName>
        <fullName evidence="4">Ribosomal protein</fullName>
    </recommendedName>
</protein>
<sequence>IVRGPVQGRMTKTTKNEIVKLYKEGKTARQILPVLSNLGVRPQQVYNVGRNIDRRRSNRGVVKHVDFGMIEELKMDGQFLSERTFRGRSHFFISSNTTL</sequence>
<reference evidence="3" key="1">
    <citation type="submission" date="2022-10" db="EMBL/GenBank/DDBJ databases">
        <title>Genome assembly of Pristionchus species.</title>
        <authorList>
            <person name="Yoshida K."/>
            <person name="Sommer R.J."/>
        </authorList>
    </citation>
    <scope>NUCLEOTIDE SEQUENCE [LARGE SCALE GENOMIC DNA]</scope>
    <source>
        <strain evidence="2 3">RS5460</strain>
    </source>
</reference>
<keyword evidence="3" id="KW-1185">Reference proteome</keyword>
<name>A0AAN4ZLR9_9BILA</name>
<reference evidence="1" key="2">
    <citation type="submission" date="2023-06" db="EMBL/GenBank/DDBJ databases">
        <title>Genome assembly of Pristionchus species.</title>
        <authorList>
            <person name="Yoshida K."/>
            <person name="Sommer R.J."/>
        </authorList>
    </citation>
    <scope>NUCLEOTIDE SEQUENCE</scope>
    <source>
        <strain evidence="1 3">RS5460</strain>
    </source>
</reference>
<evidence type="ECO:0008006" key="4">
    <source>
        <dbReference type="Google" id="ProtNLM"/>
    </source>
</evidence>
<dbReference type="Proteomes" id="UP001328107">
    <property type="component" value="Unassembled WGS sequence"/>
</dbReference>
<proteinExistence type="predicted"/>